<evidence type="ECO:0000256" key="3">
    <source>
        <dbReference type="ARBA" id="ARBA00022643"/>
    </source>
</evidence>
<accession>A0A0A9YWV7</accession>
<sequence>MEVERRKKTDVLDLFGAKDVLNVCAPMVRYSKLEFRSLVRKYGCDLCFTPMIMADSFVQSSKARDNEFTTGLGDTPLVVQFAANTVEDFVASAELVSPFSDGVDLNCGCPQRWAMQDGYGAHLLTQPQIIKDIVSQTKNRIPSPFTVSVKIRIFDDIRKSVQLCQDLEAAGVSFLTVHGRTVKQRGEEVNLEAIKHIVESVRVPVIGNGGIKNLRDAQEMRSRTNCKGTMAAQGMLNNPALFTEALSTPKEVVQDWVNLSLHSGMTFQCFHHHLVFMCEKILSKEQRRVFNALHSFQEVADFLALHLDISIPPESDYESRRIEVQYSDNDGKYFKTRVKEDVESCDILNESWFCN</sequence>
<dbReference type="GO" id="GO:0006397">
    <property type="term" value="P:mRNA processing"/>
    <property type="evidence" value="ECO:0007669"/>
    <property type="project" value="UniProtKB-KW"/>
</dbReference>
<dbReference type="InterPro" id="IPR018517">
    <property type="entry name" value="tRNA_hU_synthase_CS"/>
</dbReference>
<keyword evidence="3" id="KW-0288">FMN</keyword>
<proteinExistence type="predicted"/>
<feature type="domain" description="DUS-like FMN-binding" evidence="11">
    <location>
        <begin position="24"/>
        <end position="284"/>
    </location>
</feature>
<dbReference type="EMBL" id="GBHO01006925">
    <property type="protein sequence ID" value="JAG36679.1"/>
    <property type="molecule type" value="Transcribed_RNA"/>
</dbReference>
<evidence type="ECO:0000256" key="7">
    <source>
        <dbReference type="ARBA" id="ARBA00023002"/>
    </source>
</evidence>
<reference evidence="12" key="2">
    <citation type="submission" date="2014-07" db="EMBL/GenBank/DDBJ databases">
        <authorList>
            <person name="Hull J."/>
        </authorList>
    </citation>
    <scope>NUCLEOTIDE SEQUENCE</scope>
</reference>
<keyword evidence="6" id="KW-0521">NADP</keyword>
<evidence type="ECO:0000259" key="11">
    <source>
        <dbReference type="Pfam" id="PF01207"/>
    </source>
</evidence>
<dbReference type="AlphaFoldDB" id="A0A0A9YWV7"/>
<keyword evidence="5" id="KW-0819">tRNA processing</keyword>
<gene>
    <name evidence="12" type="primary">Dus4l_6</name>
    <name evidence="12" type="ORF">CM83_37741</name>
</gene>
<dbReference type="PROSITE" id="PS01136">
    <property type="entry name" value="UPF0034"/>
    <property type="match status" value="1"/>
</dbReference>
<dbReference type="GO" id="GO:0102267">
    <property type="term" value="F:tRNA-dihydrouridine20b synthase activity"/>
    <property type="evidence" value="ECO:0007669"/>
    <property type="project" value="UniProtKB-ARBA"/>
</dbReference>
<dbReference type="SUPFAM" id="SSF51395">
    <property type="entry name" value="FMN-linked oxidoreductases"/>
    <property type="match status" value="1"/>
</dbReference>
<keyword evidence="2" id="KW-0285">Flavoprotein</keyword>
<dbReference type="CDD" id="cd02801">
    <property type="entry name" value="DUS_like_FMN"/>
    <property type="match status" value="1"/>
</dbReference>
<dbReference type="InterPro" id="IPR035587">
    <property type="entry name" value="DUS-like_FMN-bd"/>
</dbReference>
<keyword evidence="8" id="KW-0520">NAD</keyword>
<name>A0A0A9YWV7_LYGHE</name>
<dbReference type="GO" id="GO:0102266">
    <property type="term" value="F:tRNA-dihydrouridine20a synthase activity"/>
    <property type="evidence" value="ECO:0007669"/>
    <property type="project" value="UniProtKB-ARBA"/>
</dbReference>
<reference evidence="12" key="1">
    <citation type="journal article" date="2014" name="PLoS ONE">
        <title>Transcriptome-Based Identification of ABC Transporters in the Western Tarnished Plant Bug Lygus hesperus.</title>
        <authorList>
            <person name="Hull J.J."/>
            <person name="Chaney K."/>
            <person name="Geib S.M."/>
            <person name="Fabrick J.A."/>
            <person name="Brent C.S."/>
            <person name="Walsh D."/>
            <person name="Lavine L.C."/>
        </authorList>
    </citation>
    <scope>NUCLEOTIDE SEQUENCE</scope>
</reference>
<dbReference type="PANTHER" id="PTHR11082">
    <property type="entry name" value="TRNA-DIHYDROURIDINE SYNTHASE"/>
    <property type="match status" value="1"/>
</dbReference>
<keyword evidence="7" id="KW-0560">Oxidoreductase</keyword>
<keyword evidence="4" id="KW-0507">mRNA processing</keyword>
<evidence type="ECO:0000256" key="9">
    <source>
        <dbReference type="ARBA" id="ARBA00071722"/>
    </source>
</evidence>
<dbReference type="Gene3D" id="3.20.20.70">
    <property type="entry name" value="Aldolase class I"/>
    <property type="match status" value="1"/>
</dbReference>
<dbReference type="FunFam" id="3.20.20.70:FF:000159">
    <property type="entry name" value="tRNA-dihydrouridine synthase 4"/>
    <property type="match status" value="1"/>
</dbReference>
<dbReference type="InterPro" id="IPR013785">
    <property type="entry name" value="Aldolase_TIM"/>
</dbReference>
<dbReference type="GO" id="GO:0050660">
    <property type="term" value="F:flavin adenine dinucleotide binding"/>
    <property type="evidence" value="ECO:0007669"/>
    <property type="project" value="InterPro"/>
</dbReference>
<evidence type="ECO:0000256" key="6">
    <source>
        <dbReference type="ARBA" id="ARBA00022857"/>
    </source>
</evidence>
<comment type="cofactor">
    <cofactor evidence="1">
        <name>FMN</name>
        <dbReference type="ChEBI" id="CHEBI:58210"/>
    </cofactor>
</comment>
<protein>
    <recommendedName>
        <fullName evidence="9">tRNA-dihydrouridine(20a/20b) synthase [NAD(P)+]</fullName>
    </recommendedName>
    <alternativeName>
        <fullName evidence="10">tRNA-dihydrouridine synthase 4</fullName>
    </alternativeName>
</protein>
<evidence type="ECO:0000313" key="12">
    <source>
        <dbReference type="EMBL" id="JAG36679.1"/>
    </source>
</evidence>
<organism evidence="12">
    <name type="scientific">Lygus hesperus</name>
    <name type="common">Western plant bug</name>
    <dbReference type="NCBI Taxonomy" id="30085"/>
    <lineage>
        <taxon>Eukaryota</taxon>
        <taxon>Metazoa</taxon>
        <taxon>Ecdysozoa</taxon>
        <taxon>Arthropoda</taxon>
        <taxon>Hexapoda</taxon>
        <taxon>Insecta</taxon>
        <taxon>Pterygota</taxon>
        <taxon>Neoptera</taxon>
        <taxon>Paraneoptera</taxon>
        <taxon>Hemiptera</taxon>
        <taxon>Heteroptera</taxon>
        <taxon>Panheteroptera</taxon>
        <taxon>Cimicomorpha</taxon>
        <taxon>Miridae</taxon>
        <taxon>Mirini</taxon>
        <taxon>Lygus</taxon>
    </lineage>
</organism>
<evidence type="ECO:0000256" key="1">
    <source>
        <dbReference type="ARBA" id="ARBA00001917"/>
    </source>
</evidence>
<evidence type="ECO:0000256" key="10">
    <source>
        <dbReference type="ARBA" id="ARBA00078338"/>
    </source>
</evidence>
<evidence type="ECO:0000256" key="5">
    <source>
        <dbReference type="ARBA" id="ARBA00022694"/>
    </source>
</evidence>
<evidence type="ECO:0000256" key="2">
    <source>
        <dbReference type="ARBA" id="ARBA00022630"/>
    </source>
</evidence>
<dbReference type="Pfam" id="PF01207">
    <property type="entry name" value="Dus"/>
    <property type="match status" value="1"/>
</dbReference>
<evidence type="ECO:0000256" key="8">
    <source>
        <dbReference type="ARBA" id="ARBA00023027"/>
    </source>
</evidence>
<evidence type="ECO:0000256" key="4">
    <source>
        <dbReference type="ARBA" id="ARBA00022664"/>
    </source>
</evidence>
<dbReference type="PANTHER" id="PTHR11082:SF31">
    <property type="entry name" value="TRNA-DIHYDROURIDINE(20A_20B) SYNTHASE [NAD(P)+]-LIKE"/>
    <property type="match status" value="1"/>
</dbReference>